<dbReference type="SUPFAM" id="SSF47923">
    <property type="entry name" value="Ypt/Rab-GAP domain of gyp1p"/>
    <property type="match status" value="1"/>
</dbReference>
<protein>
    <submittedName>
        <fullName evidence="3">Rab-GAP TBC domain-containing protein</fullName>
    </submittedName>
</protein>
<dbReference type="EnsemblMetazoa" id="GAUT042452-RA">
    <property type="protein sequence ID" value="GAUT042452-PA"/>
    <property type="gene ID" value="GAUT042452"/>
</dbReference>
<dbReference type="InterPro" id="IPR000195">
    <property type="entry name" value="Rab-GAP-TBC_dom"/>
</dbReference>
<keyword evidence="1" id="KW-0343">GTPase activation</keyword>
<dbReference type="Proteomes" id="UP000078200">
    <property type="component" value="Unassembled WGS sequence"/>
</dbReference>
<dbReference type="GO" id="GO:0005096">
    <property type="term" value="F:GTPase activator activity"/>
    <property type="evidence" value="ECO:0007669"/>
    <property type="project" value="UniProtKB-KW"/>
</dbReference>
<name>A0A1A9VNB4_GLOAU</name>
<dbReference type="Pfam" id="PF00566">
    <property type="entry name" value="RabGAP-TBC"/>
    <property type="match status" value="1"/>
</dbReference>
<sequence length="257" mass="29682">MSPEEQIYFWKTVQCIVEKDDVRTDRPNPFFCGEDNPNTEIMNNILLYCAFYNTGISYSQDMSDLLAPVLCEIQNESEKFRCFVGLMQRAFFVCTPTDNDIDRNLNYLRELIRIIINIIKNDYRLKNVCNDTNDALSATEDETKEDFTIPQTFLAARRDICDKVYGISSQRKYSRRVIVKIKSSKRLAERTPSMLPLKIAADLLRTPILGLYMLRKPPVLREVLNMCGSGIRVYHVLFLQPYSDMLTSIASVGGRKE</sequence>
<dbReference type="GO" id="GO:0005769">
    <property type="term" value="C:early endosome"/>
    <property type="evidence" value="ECO:0007669"/>
    <property type="project" value="TreeGrafter"/>
</dbReference>
<dbReference type="PROSITE" id="PS50086">
    <property type="entry name" value="TBC_RABGAP"/>
    <property type="match status" value="1"/>
</dbReference>
<evidence type="ECO:0000313" key="3">
    <source>
        <dbReference type="EnsemblMetazoa" id="GAUT042452-PA"/>
    </source>
</evidence>
<dbReference type="AlphaFoldDB" id="A0A1A9VNB4"/>
<dbReference type="InterPro" id="IPR035969">
    <property type="entry name" value="Rab-GAP_TBC_sf"/>
</dbReference>
<organism evidence="3 4">
    <name type="scientific">Glossina austeni</name>
    <name type="common">Savannah tsetse fly</name>
    <dbReference type="NCBI Taxonomy" id="7395"/>
    <lineage>
        <taxon>Eukaryota</taxon>
        <taxon>Metazoa</taxon>
        <taxon>Ecdysozoa</taxon>
        <taxon>Arthropoda</taxon>
        <taxon>Hexapoda</taxon>
        <taxon>Insecta</taxon>
        <taxon>Pterygota</taxon>
        <taxon>Neoptera</taxon>
        <taxon>Endopterygota</taxon>
        <taxon>Diptera</taxon>
        <taxon>Brachycera</taxon>
        <taxon>Muscomorpha</taxon>
        <taxon>Hippoboscoidea</taxon>
        <taxon>Glossinidae</taxon>
        <taxon>Glossina</taxon>
    </lineage>
</organism>
<evidence type="ECO:0000256" key="1">
    <source>
        <dbReference type="ARBA" id="ARBA00022468"/>
    </source>
</evidence>
<reference evidence="3" key="1">
    <citation type="submission" date="2020-05" db="UniProtKB">
        <authorList>
            <consortium name="EnsemblMetazoa"/>
        </authorList>
    </citation>
    <scope>IDENTIFICATION</scope>
    <source>
        <strain evidence="3">TTRI</strain>
    </source>
</reference>
<dbReference type="Gene3D" id="1.10.8.270">
    <property type="entry name" value="putative rabgap domain of human tbc1 domain family member 14 like domains"/>
    <property type="match status" value="1"/>
</dbReference>
<dbReference type="PANTHER" id="PTHR22957:SF547">
    <property type="entry name" value="TBC1 DOMAIN FAMILY MEMBER 16"/>
    <property type="match status" value="1"/>
</dbReference>
<accession>A0A1A9VNB4</accession>
<evidence type="ECO:0000259" key="2">
    <source>
        <dbReference type="PROSITE" id="PS50086"/>
    </source>
</evidence>
<dbReference type="PANTHER" id="PTHR22957">
    <property type="entry name" value="TBC1 DOMAIN FAMILY MEMBER GTPASE-ACTIVATING PROTEIN"/>
    <property type="match status" value="1"/>
</dbReference>
<evidence type="ECO:0000313" key="4">
    <source>
        <dbReference type="Proteomes" id="UP000078200"/>
    </source>
</evidence>
<proteinExistence type="predicted"/>
<dbReference type="VEuPathDB" id="VectorBase:GAUT042452"/>
<keyword evidence="4" id="KW-1185">Reference proteome</keyword>
<feature type="domain" description="Rab-GAP TBC" evidence="2">
    <location>
        <begin position="1"/>
        <end position="163"/>
    </location>
</feature>